<dbReference type="EMBL" id="KM009991">
    <property type="protein sequence ID" value="AIE47793.1"/>
    <property type="molecule type" value="Genomic_DNA"/>
</dbReference>
<protein>
    <submittedName>
        <fullName evidence="4">p26</fullName>
    </submittedName>
</protein>
<dbReference type="Pfam" id="PF04766">
    <property type="entry name" value="Baculo_p26"/>
    <property type="match status" value="1"/>
</dbReference>
<dbReference type="Proteomes" id="UP000203240">
    <property type="component" value="Segment"/>
</dbReference>
<comment type="catalytic activity">
    <reaction evidence="3">
        <text>2',3'-cGAMP + H2O = Gp(2'-5')Ap(3') + H(+)</text>
        <dbReference type="Rhea" id="RHEA:59472"/>
        <dbReference type="ChEBI" id="CHEBI:15377"/>
        <dbReference type="ChEBI" id="CHEBI:15378"/>
        <dbReference type="ChEBI" id="CHEBI:143093"/>
        <dbReference type="ChEBI" id="CHEBI:143098"/>
    </reaction>
    <physiologicalReaction direction="left-to-right" evidence="3">
        <dbReference type="Rhea" id="RHEA:59473"/>
    </physiologicalReaction>
</comment>
<evidence type="ECO:0000256" key="2">
    <source>
        <dbReference type="ARBA" id="ARBA00022801"/>
    </source>
</evidence>
<accession>A0A068LKS8</accession>
<dbReference type="RefSeq" id="YP_009049890.1">
    <property type="nucleotide sequence ID" value="NC_024625.1"/>
</dbReference>
<name>A0A068LKS8_9ABAC</name>
<evidence type="ECO:0000313" key="5">
    <source>
        <dbReference type="Proteomes" id="UP000203240"/>
    </source>
</evidence>
<dbReference type="GO" id="GO:0016787">
    <property type="term" value="F:hydrolase activity"/>
    <property type="evidence" value="ECO:0007669"/>
    <property type="project" value="UniProtKB-KW"/>
</dbReference>
<dbReference type="GO" id="GO:0004518">
    <property type="term" value="F:nuclease activity"/>
    <property type="evidence" value="ECO:0007669"/>
    <property type="project" value="UniProtKB-KW"/>
</dbReference>
<gene>
    <name evidence="4" type="ORF">pesp064</name>
</gene>
<dbReference type="InterPro" id="IPR006853">
    <property type="entry name" value="Poxin_vir"/>
</dbReference>
<keyword evidence="1" id="KW-0540">Nuclease</keyword>
<keyword evidence="2" id="KW-0378">Hydrolase</keyword>
<evidence type="ECO:0000256" key="3">
    <source>
        <dbReference type="ARBA" id="ARBA00023932"/>
    </source>
</evidence>
<proteinExistence type="predicted"/>
<evidence type="ECO:0000256" key="1">
    <source>
        <dbReference type="ARBA" id="ARBA00022722"/>
    </source>
</evidence>
<keyword evidence="5" id="KW-1185">Reference proteome</keyword>
<dbReference type="GeneID" id="20003976"/>
<dbReference type="OrthoDB" id="17275at10239"/>
<reference evidence="4 5" key="1">
    <citation type="journal article" date="2015" name="Genome Announc.">
        <title>A Distinct Group II Alphabaculovirus Isolated from a Peridroma Species.</title>
        <authorList>
            <person name="Rohrmann G.F."/>
            <person name="Erlandson M.A."/>
            <person name="Theilmann D.A."/>
        </authorList>
    </citation>
    <scope>NUCLEOTIDE SEQUENCE [LARGE SCALE GENOMIC DNA]</scope>
    <source>
        <strain evidence="4">GR_167</strain>
    </source>
</reference>
<organism evidence="4 5">
    <name type="scientific">Peridroma alphabaculovirus</name>
    <dbReference type="NCBI Taxonomy" id="1346829"/>
    <lineage>
        <taxon>Viruses</taxon>
        <taxon>Viruses incertae sedis</taxon>
        <taxon>Naldaviricetes</taxon>
        <taxon>Lefavirales</taxon>
        <taxon>Baculoviridae</taxon>
        <taxon>Alphabaculovirus</taxon>
    </lineage>
</organism>
<sequence length="244" mass="27618">MSSCIVLDGGAAVAAANMRIKSIVYTVDHAARRVHLLSDHDRPVRVHVFGQHDTAAEFETYKHHYPGVASDVKFTRLRRHSYVNVMLFDAEKRPYLRRMRIQDRLYYTHHHYGKYYVYGQVPAVMQKTNATGFVSQLYVSAPIFDDAGALVSVISDFYIDSDNNCVLPISGDAGGVQGRFCLDGFVYITDPDKCLRGIAMQTVARIDVYVAFDKKHVYVNLMYNGQVLSKIRIRTLFAANVLIL</sequence>
<evidence type="ECO:0000313" key="4">
    <source>
        <dbReference type="EMBL" id="AIE47793.1"/>
    </source>
</evidence>